<sequence>MEKKISIHFEKTGDPAKPNACVLRTTPSHAKPIDHPFNTHPHFSIISTRPICFHCTDEEVPRLTKSQRGNRNKMKIVKGKKKASREIDTTPLIAGCTHNAGISRIGLECIVSLPFYFRTFLPGSWKNSNNKDNQLDFNGNLPISNGVGWPRPAGPARASLICVSLITFHPPDKHSKVRCTIGKEETGPKKKKKRKREKKKGVIPSPSTWPPSGPTCRLGRAALFSPGITREIGNRRYGKWETGVTRVDKEFIG</sequence>
<evidence type="ECO:0000256" key="1">
    <source>
        <dbReference type="SAM" id="MobiDB-lite"/>
    </source>
</evidence>
<reference key="2">
    <citation type="submission" date="2011-05" db="EMBL/GenBank/DDBJ databases">
        <title>The Genome Sequence of Magnaporthe oryzae 70-15.</title>
        <authorList>
            <consortium name="The Broad Institute Genome Sequencing Platform"/>
            <person name="Ma L.-J."/>
            <person name="Dead R."/>
            <person name="Young S.K."/>
            <person name="Zeng Q."/>
            <person name="Gargeya S."/>
            <person name="Fitzgerald M."/>
            <person name="Haas B."/>
            <person name="Abouelleil A."/>
            <person name="Alvarado L."/>
            <person name="Arachchi H.M."/>
            <person name="Berlin A."/>
            <person name="Brown A."/>
            <person name="Chapman S.B."/>
            <person name="Chen Z."/>
            <person name="Dunbar C."/>
            <person name="Freedman E."/>
            <person name="Gearin G."/>
            <person name="Gellesch M."/>
            <person name="Goldberg J."/>
            <person name="Griggs A."/>
            <person name="Gujja S."/>
            <person name="Heiman D."/>
            <person name="Howarth C."/>
            <person name="Larson L."/>
            <person name="Lui A."/>
            <person name="MacDonald P.J.P."/>
            <person name="Mehta T."/>
            <person name="Montmayeur A."/>
            <person name="Murphy C."/>
            <person name="Neiman D."/>
            <person name="Pearson M."/>
            <person name="Priest M."/>
            <person name="Roberts A."/>
            <person name="Saif S."/>
            <person name="Shea T."/>
            <person name="Shenoy N."/>
            <person name="Sisk P."/>
            <person name="Stolte C."/>
            <person name="Sykes S."/>
            <person name="Yandava C."/>
            <person name="Wortman J."/>
            <person name="Nusbaum C."/>
            <person name="Birren B."/>
        </authorList>
    </citation>
    <scope>NUCLEOTIDE SEQUENCE</scope>
    <source>
        <strain>70-15</strain>
    </source>
</reference>
<dbReference type="OrthoDB" id="10580754at2759"/>
<dbReference type="KEGG" id="mgr:MGG_17166"/>
<evidence type="ECO:0000313" key="2">
    <source>
        <dbReference type="EMBL" id="EHA50654.1"/>
    </source>
</evidence>
<gene>
    <name evidence="2" type="ORF">MGG_17166</name>
</gene>
<dbReference type="VEuPathDB" id="FungiDB:MGG_17166"/>
<feature type="region of interest" description="Disordered" evidence="1">
    <location>
        <begin position="179"/>
        <end position="216"/>
    </location>
</feature>
<name>G4N6D2_PYRO7</name>
<dbReference type="HOGENOM" id="CLU_1098674_0_0_1"/>
<dbReference type="AlphaFoldDB" id="G4N6D2"/>
<keyword evidence="3" id="KW-1185">Reference proteome</keyword>
<dbReference type="GeneID" id="12985520"/>
<accession>G4N6D2</accession>
<dbReference type="EMBL" id="CM001234">
    <property type="protein sequence ID" value="EHA50654.1"/>
    <property type="molecule type" value="Genomic_DNA"/>
</dbReference>
<dbReference type="RefSeq" id="XP_003716973.1">
    <property type="nucleotide sequence ID" value="XM_003716925.1"/>
</dbReference>
<evidence type="ECO:0000313" key="3">
    <source>
        <dbReference type="Proteomes" id="UP000009058"/>
    </source>
</evidence>
<protein>
    <submittedName>
        <fullName evidence="2">Uncharacterized protein</fullName>
    </submittedName>
</protein>
<proteinExistence type="predicted"/>
<dbReference type="InParanoid" id="G4N6D2"/>
<organism evidence="2 3">
    <name type="scientific">Pyricularia oryzae (strain 70-15 / ATCC MYA-4617 / FGSC 8958)</name>
    <name type="common">Rice blast fungus</name>
    <name type="synonym">Magnaporthe oryzae</name>
    <dbReference type="NCBI Taxonomy" id="242507"/>
    <lineage>
        <taxon>Eukaryota</taxon>
        <taxon>Fungi</taxon>
        <taxon>Dikarya</taxon>
        <taxon>Ascomycota</taxon>
        <taxon>Pezizomycotina</taxon>
        <taxon>Sordariomycetes</taxon>
        <taxon>Sordariomycetidae</taxon>
        <taxon>Magnaporthales</taxon>
        <taxon>Pyriculariaceae</taxon>
        <taxon>Pyricularia</taxon>
    </lineage>
</organism>
<reference evidence="2 3" key="1">
    <citation type="journal article" date="2005" name="Nature">
        <title>The genome sequence of the rice blast fungus Magnaporthe grisea.</title>
        <authorList>
            <person name="Dean R.A."/>
            <person name="Talbot N.J."/>
            <person name="Ebbole D.J."/>
            <person name="Farman M.L."/>
            <person name="Mitchell T.K."/>
            <person name="Orbach M.J."/>
            <person name="Thon M."/>
            <person name="Kulkarni R."/>
            <person name="Xu J.R."/>
            <person name="Pan H."/>
            <person name="Read N.D."/>
            <person name="Lee Y.H."/>
            <person name="Carbone I."/>
            <person name="Brown D."/>
            <person name="Oh Y.Y."/>
            <person name="Donofrio N."/>
            <person name="Jeong J.S."/>
            <person name="Soanes D.M."/>
            <person name="Djonovic S."/>
            <person name="Kolomiets E."/>
            <person name="Rehmeyer C."/>
            <person name="Li W."/>
            <person name="Harding M."/>
            <person name="Kim S."/>
            <person name="Lebrun M.H."/>
            <person name="Bohnert H."/>
            <person name="Coughlan S."/>
            <person name="Butler J."/>
            <person name="Calvo S."/>
            <person name="Ma L.J."/>
            <person name="Nicol R."/>
            <person name="Purcell S."/>
            <person name="Nusbaum C."/>
            <person name="Galagan J.E."/>
            <person name="Birren B.W."/>
        </authorList>
    </citation>
    <scope>NUCLEOTIDE SEQUENCE [LARGE SCALE GENOMIC DNA]</scope>
    <source>
        <strain evidence="3">70-15 / ATCC MYA-4617 / FGSC 8958</strain>
    </source>
</reference>
<feature type="compositionally biased region" description="Basic residues" evidence="1">
    <location>
        <begin position="189"/>
        <end position="201"/>
    </location>
</feature>
<dbReference type="Proteomes" id="UP000009058">
    <property type="component" value="Chromosome 4"/>
</dbReference>